<dbReference type="Pfam" id="PF00027">
    <property type="entry name" value="cNMP_binding"/>
    <property type="match status" value="1"/>
</dbReference>
<accession>A0A1I1UI64</accession>
<dbReference type="SUPFAM" id="SSF51206">
    <property type="entry name" value="cAMP-binding domain-like"/>
    <property type="match status" value="1"/>
</dbReference>
<dbReference type="Gene3D" id="2.60.120.10">
    <property type="entry name" value="Jelly Rolls"/>
    <property type="match status" value="1"/>
</dbReference>
<dbReference type="GO" id="GO:0005829">
    <property type="term" value="C:cytosol"/>
    <property type="evidence" value="ECO:0007669"/>
    <property type="project" value="TreeGrafter"/>
</dbReference>
<keyword evidence="2" id="KW-0808">Transferase</keyword>
<dbReference type="InterPro" id="IPR050397">
    <property type="entry name" value="Env_Response_Regulators"/>
</dbReference>
<dbReference type="PROSITE" id="PS50042">
    <property type="entry name" value="CNMP_BINDING_3"/>
    <property type="match status" value="1"/>
</dbReference>
<organism evidence="2 3">
    <name type="scientific">Thiohalospira halophila DSM 15071</name>
    <dbReference type="NCBI Taxonomy" id="1123397"/>
    <lineage>
        <taxon>Bacteria</taxon>
        <taxon>Pseudomonadati</taxon>
        <taxon>Pseudomonadota</taxon>
        <taxon>Gammaproteobacteria</taxon>
        <taxon>Thiohalospirales</taxon>
        <taxon>Thiohalospiraceae</taxon>
        <taxon>Thiohalospira</taxon>
    </lineage>
</organism>
<dbReference type="AlphaFoldDB" id="A0A1I1UI64"/>
<name>A0A1I1UI64_9GAMM</name>
<evidence type="ECO:0000259" key="1">
    <source>
        <dbReference type="PROSITE" id="PS50042"/>
    </source>
</evidence>
<dbReference type="GO" id="GO:0003700">
    <property type="term" value="F:DNA-binding transcription factor activity"/>
    <property type="evidence" value="ECO:0007669"/>
    <property type="project" value="TreeGrafter"/>
</dbReference>
<dbReference type="PANTHER" id="PTHR24567">
    <property type="entry name" value="CRP FAMILY TRANSCRIPTIONAL REGULATORY PROTEIN"/>
    <property type="match status" value="1"/>
</dbReference>
<dbReference type="GO" id="GO:0016301">
    <property type="term" value="F:kinase activity"/>
    <property type="evidence" value="ECO:0007669"/>
    <property type="project" value="UniProtKB-KW"/>
</dbReference>
<dbReference type="SUPFAM" id="SSF46785">
    <property type="entry name" value="Winged helix' DNA-binding domain"/>
    <property type="match status" value="1"/>
</dbReference>
<feature type="domain" description="Cyclic nucleotide-binding" evidence="1">
    <location>
        <begin position="32"/>
        <end position="133"/>
    </location>
</feature>
<dbReference type="EMBL" id="FOMJ01000007">
    <property type="protein sequence ID" value="SFD70275.1"/>
    <property type="molecule type" value="Genomic_DNA"/>
</dbReference>
<dbReference type="InterPro" id="IPR000595">
    <property type="entry name" value="cNMP-bd_dom"/>
</dbReference>
<gene>
    <name evidence="2" type="ORF">SAMN05660831_02159</name>
</gene>
<keyword evidence="2" id="KW-0418">Kinase</keyword>
<dbReference type="PANTHER" id="PTHR24567:SF74">
    <property type="entry name" value="HTH-TYPE TRANSCRIPTIONAL REGULATOR ARCR"/>
    <property type="match status" value="1"/>
</dbReference>
<dbReference type="InterPro" id="IPR018490">
    <property type="entry name" value="cNMP-bd_dom_sf"/>
</dbReference>
<dbReference type="SMART" id="SM00100">
    <property type="entry name" value="cNMP"/>
    <property type="match status" value="1"/>
</dbReference>
<evidence type="ECO:0000313" key="2">
    <source>
        <dbReference type="EMBL" id="SFD70275.1"/>
    </source>
</evidence>
<dbReference type="OrthoDB" id="61906at2"/>
<reference evidence="2 3" key="1">
    <citation type="submission" date="2016-10" db="EMBL/GenBank/DDBJ databases">
        <authorList>
            <person name="de Groot N.N."/>
        </authorList>
    </citation>
    <scope>NUCLEOTIDE SEQUENCE [LARGE SCALE GENOMIC DNA]</scope>
    <source>
        <strain evidence="2 3">HL3</strain>
    </source>
</reference>
<dbReference type="InterPro" id="IPR036390">
    <property type="entry name" value="WH_DNA-bd_sf"/>
</dbReference>
<evidence type="ECO:0000313" key="3">
    <source>
        <dbReference type="Proteomes" id="UP000198611"/>
    </source>
</evidence>
<dbReference type="STRING" id="1123397.SAMN05660831_02159"/>
<sequence length="241" mass="26145">MVAKTQSSLANARSSRLSDEVTRFLTRHGRTRRFPAGAEVVGENEPATTVFVLLDGEAEVLKAVEGSQPSVVANLGVGAIFGEMGLFHDLTRTGTVRAATELTAVEFANDDFLDAVTQLPELTFRLMRSLSTKVSSTNEILADSHRDRARWVVGYHLLAGGEGQSFKLDLRALAEQSGIPRASLRSVVDELADKGAISRLVHRGNGVVEVAVDRERLNRRLGAVVPSATDDIADQRRVVKR</sequence>
<protein>
    <submittedName>
        <fullName evidence="2">cAMP-binding domain of CRP or a regulatory subunit of cAMP-dependent protein kinases</fullName>
    </submittedName>
</protein>
<proteinExistence type="predicted"/>
<dbReference type="Proteomes" id="UP000198611">
    <property type="component" value="Unassembled WGS sequence"/>
</dbReference>
<dbReference type="CDD" id="cd00038">
    <property type="entry name" value="CAP_ED"/>
    <property type="match status" value="1"/>
</dbReference>
<keyword evidence="3" id="KW-1185">Reference proteome</keyword>
<dbReference type="RefSeq" id="WP_093428785.1">
    <property type="nucleotide sequence ID" value="NZ_FOMJ01000007.1"/>
</dbReference>
<dbReference type="InterPro" id="IPR014710">
    <property type="entry name" value="RmlC-like_jellyroll"/>
</dbReference>